<dbReference type="GeneID" id="44300536"/>
<gene>
    <name evidence="1" type="ORF">BN970_01377</name>
</gene>
<sequence length="55" mass="6451">MQLKLEGPIDSEDRLPQLEYGRHSRDVGRTWWIGFVWHIWTGIGWQKAIATKEAS</sequence>
<dbReference type="EMBL" id="CTEF01000001">
    <property type="protein sequence ID" value="CQD07307.1"/>
    <property type="molecule type" value="Genomic_DNA"/>
</dbReference>
<proteinExistence type="predicted"/>
<dbReference type="Proteomes" id="UP000182227">
    <property type="component" value="Unassembled WGS sequence"/>
</dbReference>
<dbReference type="RefSeq" id="WP_165763157.1">
    <property type="nucleotide sequence ID" value="NZ_JACKVA010000035.1"/>
</dbReference>
<organism evidence="1 2">
    <name type="scientific">Mycolicibacterium conceptionense</name>
    <dbReference type="NCBI Taxonomy" id="451644"/>
    <lineage>
        <taxon>Bacteria</taxon>
        <taxon>Bacillati</taxon>
        <taxon>Actinomycetota</taxon>
        <taxon>Actinomycetes</taxon>
        <taxon>Mycobacteriales</taxon>
        <taxon>Mycobacteriaceae</taxon>
        <taxon>Mycolicibacterium</taxon>
    </lineage>
</organism>
<accession>A0A0U1D395</accession>
<reference evidence="1 2" key="1">
    <citation type="submission" date="2015-03" db="EMBL/GenBank/DDBJ databases">
        <authorList>
            <person name="Murphy D."/>
        </authorList>
    </citation>
    <scope>NUCLEOTIDE SEQUENCE [LARGE SCALE GENOMIC DNA]</scope>
    <source>
        <strain evidence="1 2">D16</strain>
    </source>
</reference>
<name>A0A0U1D395_9MYCO</name>
<evidence type="ECO:0000313" key="1">
    <source>
        <dbReference type="EMBL" id="CQD07307.1"/>
    </source>
</evidence>
<protein>
    <submittedName>
        <fullName evidence="1">Uncharacterized protein</fullName>
    </submittedName>
</protein>
<dbReference type="AlphaFoldDB" id="A0A0U1D395"/>
<evidence type="ECO:0000313" key="2">
    <source>
        <dbReference type="Proteomes" id="UP000182227"/>
    </source>
</evidence>